<dbReference type="GO" id="GO:0022857">
    <property type="term" value="F:transmembrane transporter activity"/>
    <property type="evidence" value="ECO:0007669"/>
    <property type="project" value="UniProtKB-UniRule"/>
</dbReference>
<feature type="transmembrane region" description="Helical" evidence="9">
    <location>
        <begin position="47"/>
        <end position="65"/>
    </location>
</feature>
<evidence type="ECO:0000259" key="10">
    <source>
        <dbReference type="Pfam" id="PF04290"/>
    </source>
</evidence>
<evidence type="ECO:0000256" key="6">
    <source>
        <dbReference type="ARBA" id="ARBA00022989"/>
    </source>
</evidence>
<dbReference type="PANTHER" id="PTHR35011:SF2">
    <property type="entry name" value="2,3-DIKETO-L-GULONATE TRAP TRANSPORTER SMALL PERMEASE PROTEIN YIAM"/>
    <property type="match status" value="1"/>
</dbReference>
<evidence type="ECO:0000313" key="11">
    <source>
        <dbReference type="EMBL" id="KLV08392.1"/>
    </source>
</evidence>
<dbReference type="InterPro" id="IPR055348">
    <property type="entry name" value="DctQ"/>
</dbReference>
<keyword evidence="12" id="KW-1185">Reference proteome</keyword>
<dbReference type="STRING" id="320778.ABT57_16610"/>
<dbReference type="Pfam" id="PF04290">
    <property type="entry name" value="DctQ"/>
    <property type="match status" value="1"/>
</dbReference>
<comment type="caution">
    <text evidence="11">The sequence shown here is derived from an EMBL/GenBank/DDBJ whole genome shotgun (WGS) entry which is preliminary data.</text>
</comment>
<evidence type="ECO:0000256" key="3">
    <source>
        <dbReference type="ARBA" id="ARBA00022475"/>
    </source>
</evidence>
<dbReference type="PROSITE" id="PS51257">
    <property type="entry name" value="PROKAR_LIPOPROTEIN"/>
    <property type="match status" value="1"/>
</dbReference>
<dbReference type="GO" id="GO:0005886">
    <property type="term" value="C:plasma membrane"/>
    <property type="evidence" value="ECO:0007669"/>
    <property type="project" value="UniProtKB-SubCell"/>
</dbReference>
<gene>
    <name evidence="11" type="ORF">ABT57_16610</name>
</gene>
<dbReference type="PATRIC" id="fig|320778.3.peg.3616"/>
<dbReference type="Proteomes" id="UP000035909">
    <property type="component" value="Unassembled WGS sequence"/>
</dbReference>
<dbReference type="GO" id="GO:0015740">
    <property type="term" value="P:C4-dicarboxylate transport"/>
    <property type="evidence" value="ECO:0007669"/>
    <property type="project" value="TreeGrafter"/>
</dbReference>
<comment type="similarity">
    <text evidence="8 9">Belongs to the TRAP transporter small permease family.</text>
</comment>
<dbReference type="OrthoDB" id="2085311at2"/>
<evidence type="ECO:0000256" key="4">
    <source>
        <dbReference type="ARBA" id="ARBA00022519"/>
    </source>
</evidence>
<evidence type="ECO:0000256" key="7">
    <source>
        <dbReference type="ARBA" id="ARBA00023136"/>
    </source>
</evidence>
<comment type="subunit">
    <text evidence="9">The complex comprises the extracytoplasmic solute receptor protein and the two transmembrane proteins.</text>
</comment>
<reference evidence="11 12" key="1">
    <citation type="submission" date="2015-05" db="EMBL/GenBank/DDBJ databases">
        <title>Photobacterium galathea sp. nov.</title>
        <authorList>
            <person name="Machado H."/>
            <person name="Gram L."/>
        </authorList>
    </citation>
    <scope>NUCLEOTIDE SEQUENCE [LARGE SCALE GENOMIC DNA]</scope>
    <source>
        <strain evidence="11 12">DSM 22954</strain>
    </source>
</reference>
<evidence type="ECO:0000256" key="8">
    <source>
        <dbReference type="ARBA" id="ARBA00038436"/>
    </source>
</evidence>
<keyword evidence="7 9" id="KW-0472">Membrane</keyword>
<dbReference type="InterPro" id="IPR007387">
    <property type="entry name" value="TRAP_DctQ"/>
</dbReference>
<feature type="transmembrane region" description="Helical" evidence="9">
    <location>
        <begin position="86"/>
        <end position="108"/>
    </location>
</feature>
<comment type="function">
    <text evidence="9">Part of the tripartite ATP-independent periplasmic (TRAP) transport system.</text>
</comment>
<evidence type="ECO:0000256" key="5">
    <source>
        <dbReference type="ARBA" id="ARBA00022692"/>
    </source>
</evidence>
<feature type="transmembrane region" description="Helical" evidence="9">
    <location>
        <begin position="128"/>
        <end position="146"/>
    </location>
</feature>
<name>A0A0J1K1S2_9GAMM</name>
<evidence type="ECO:0000313" key="12">
    <source>
        <dbReference type="Proteomes" id="UP000035909"/>
    </source>
</evidence>
<evidence type="ECO:0000256" key="1">
    <source>
        <dbReference type="ARBA" id="ARBA00004429"/>
    </source>
</evidence>
<evidence type="ECO:0000256" key="9">
    <source>
        <dbReference type="RuleBase" id="RU369079"/>
    </source>
</evidence>
<dbReference type="EMBL" id="LDOU01000015">
    <property type="protein sequence ID" value="KLV08392.1"/>
    <property type="molecule type" value="Genomic_DNA"/>
</dbReference>
<organism evidence="11 12">
    <name type="scientific">Photobacterium ganghwense</name>
    <dbReference type="NCBI Taxonomy" id="320778"/>
    <lineage>
        <taxon>Bacteria</taxon>
        <taxon>Pseudomonadati</taxon>
        <taxon>Pseudomonadota</taxon>
        <taxon>Gammaproteobacteria</taxon>
        <taxon>Vibrionales</taxon>
        <taxon>Vibrionaceae</taxon>
        <taxon>Photobacterium</taxon>
    </lineage>
</organism>
<keyword evidence="4 9" id="KW-0997">Cell inner membrane</keyword>
<keyword evidence="6 9" id="KW-1133">Transmembrane helix</keyword>
<feature type="transmembrane region" description="Helical" evidence="9">
    <location>
        <begin position="12"/>
        <end position="32"/>
    </location>
</feature>
<accession>A0A0J1K1S2</accession>
<proteinExistence type="inferred from homology"/>
<feature type="domain" description="Tripartite ATP-independent periplasmic transporters DctQ component" evidence="10">
    <location>
        <begin position="23"/>
        <end position="152"/>
    </location>
</feature>
<dbReference type="AlphaFoldDB" id="A0A0J1K1S2"/>
<dbReference type="PANTHER" id="PTHR35011">
    <property type="entry name" value="2,3-DIKETO-L-GULONATE TRAP TRANSPORTER SMALL PERMEASE PROTEIN YIAM"/>
    <property type="match status" value="1"/>
</dbReference>
<keyword evidence="5 9" id="KW-0812">Transmembrane</keyword>
<comment type="subcellular location">
    <subcellularLocation>
        <location evidence="1 9">Cell inner membrane</location>
        <topology evidence="1 9">Multi-pass membrane protein</topology>
    </subcellularLocation>
</comment>
<protein>
    <recommendedName>
        <fullName evidence="9">TRAP transporter small permease protein</fullName>
    </recommendedName>
</protein>
<sequence length="174" mass="19535">MKKLRRWLDRTIEMFSCSLICVMVLIACWQVISRYVFNTPSTFSEEFLRFSLVWLSVIGLAYVAGKSEHISLTLFLDKCPQSLTTYWQIAIQVVFILFSAYILVIGGWKVSSNAMLQISPVLQLSMGKVYYALPLSGVLTILYCLLNISDLIASLRAAASDTPLSNELAGGRYD</sequence>
<evidence type="ECO:0000256" key="2">
    <source>
        <dbReference type="ARBA" id="ARBA00022448"/>
    </source>
</evidence>
<keyword evidence="2 9" id="KW-0813">Transport</keyword>
<dbReference type="RefSeq" id="WP_047886280.1">
    <property type="nucleotide sequence ID" value="NZ_LDOU01000015.1"/>
</dbReference>
<keyword evidence="3" id="KW-1003">Cell membrane</keyword>